<reference evidence="1" key="2">
    <citation type="journal article" date="2015" name="Data Brief">
        <title>Shoot transcriptome of the giant reed, Arundo donax.</title>
        <authorList>
            <person name="Barrero R.A."/>
            <person name="Guerrero F.D."/>
            <person name="Moolhuijzen P."/>
            <person name="Goolsby J.A."/>
            <person name="Tidwell J."/>
            <person name="Bellgard S.E."/>
            <person name="Bellgard M.I."/>
        </authorList>
    </citation>
    <scope>NUCLEOTIDE SEQUENCE</scope>
    <source>
        <tissue evidence="1">Shoot tissue taken approximately 20 cm above the soil surface</tissue>
    </source>
</reference>
<organism evidence="1">
    <name type="scientific">Arundo donax</name>
    <name type="common">Giant reed</name>
    <name type="synonym">Donax arundinaceus</name>
    <dbReference type="NCBI Taxonomy" id="35708"/>
    <lineage>
        <taxon>Eukaryota</taxon>
        <taxon>Viridiplantae</taxon>
        <taxon>Streptophyta</taxon>
        <taxon>Embryophyta</taxon>
        <taxon>Tracheophyta</taxon>
        <taxon>Spermatophyta</taxon>
        <taxon>Magnoliopsida</taxon>
        <taxon>Liliopsida</taxon>
        <taxon>Poales</taxon>
        <taxon>Poaceae</taxon>
        <taxon>PACMAD clade</taxon>
        <taxon>Arundinoideae</taxon>
        <taxon>Arundineae</taxon>
        <taxon>Arundo</taxon>
    </lineage>
</organism>
<dbReference type="AlphaFoldDB" id="A0A0A8YN47"/>
<sequence length="30" mass="3338">MYAALGCRGCMKPNCILSFLIILVTRSVYT</sequence>
<evidence type="ECO:0000313" key="1">
    <source>
        <dbReference type="EMBL" id="JAD27073.1"/>
    </source>
</evidence>
<reference evidence="1" key="1">
    <citation type="submission" date="2014-09" db="EMBL/GenBank/DDBJ databases">
        <authorList>
            <person name="Magalhaes I.L.F."/>
            <person name="Oliveira U."/>
            <person name="Santos F.R."/>
            <person name="Vidigal T.H.D.A."/>
            <person name="Brescovit A.D."/>
            <person name="Santos A.J."/>
        </authorList>
    </citation>
    <scope>NUCLEOTIDE SEQUENCE</scope>
    <source>
        <tissue evidence="1">Shoot tissue taken approximately 20 cm above the soil surface</tissue>
    </source>
</reference>
<accession>A0A0A8YN47</accession>
<proteinExistence type="predicted"/>
<dbReference type="EMBL" id="GBRH01270822">
    <property type="protein sequence ID" value="JAD27073.1"/>
    <property type="molecule type" value="Transcribed_RNA"/>
</dbReference>
<protein>
    <submittedName>
        <fullName evidence="1">Uncharacterized protein</fullName>
    </submittedName>
</protein>
<name>A0A0A8YN47_ARUDO</name>